<dbReference type="EMBL" id="CP024768">
    <property type="protein sequence ID" value="QGY31062.1"/>
    <property type="molecule type" value="Genomic_DNA"/>
</dbReference>
<evidence type="ECO:0000256" key="1">
    <source>
        <dbReference type="ARBA" id="ARBA00022821"/>
    </source>
</evidence>
<dbReference type="SUPFAM" id="SSF53955">
    <property type="entry name" value="Lysozyme-like"/>
    <property type="match status" value="1"/>
</dbReference>
<sequence>MSIQITPELLRSIALPYRSNLQKRDAQNANIQALAPAMNCWFPTYAITTKLRVAHFLAQSCVETADFTAMTEYPARGGKEYEPDTRAGQRVGNHYPGDGPKYIGRGLLHLTGRDNYQKLSMKFGENLVEHPEKVASNYSLAVRTACEFWDSRGLNSYADLDDFDTITYRINGGHNGKEQREQALKRIKKILHI</sequence>
<dbReference type="InterPro" id="IPR023346">
    <property type="entry name" value="Lysozyme-like_dom_sf"/>
</dbReference>
<dbReference type="GO" id="GO:0006032">
    <property type="term" value="P:chitin catabolic process"/>
    <property type="evidence" value="ECO:0007669"/>
    <property type="project" value="InterPro"/>
</dbReference>
<dbReference type="Pfam" id="PF00182">
    <property type="entry name" value="Glyco_hydro_19"/>
    <property type="match status" value="1"/>
</dbReference>
<protein>
    <submittedName>
        <fullName evidence="4">Glycoside hydrolase</fullName>
    </submittedName>
</protein>
<dbReference type="Gene3D" id="1.10.530.10">
    <property type="match status" value="1"/>
</dbReference>
<dbReference type="AlphaFoldDB" id="A0A6B9G2K8"/>
<proteinExistence type="predicted"/>
<dbReference type="GO" id="GO:0004568">
    <property type="term" value="F:chitinase activity"/>
    <property type="evidence" value="ECO:0007669"/>
    <property type="project" value="InterPro"/>
</dbReference>
<keyword evidence="1" id="KW-0611">Plant defense</keyword>
<gene>
    <name evidence="4" type="ORF">CUN67_19865</name>
</gene>
<name>A0A6B9G2K8_PANCY</name>
<dbReference type="GO" id="GO:0016998">
    <property type="term" value="P:cell wall macromolecule catabolic process"/>
    <property type="evidence" value="ECO:0007669"/>
    <property type="project" value="InterPro"/>
</dbReference>
<evidence type="ECO:0000256" key="2">
    <source>
        <dbReference type="ARBA" id="ARBA00023157"/>
    </source>
</evidence>
<accession>A0A6B9G2K8</accession>
<dbReference type="InterPro" id="IPR000726">
    <property type="entry name" value="Glyco_hydro_19_cat"/>
</dbReference>
<organism evidence="4 5">
    <name type="scientific">Pantoea cypripedii</name>
    <name type="common">Pectobacterium cypripedii</name>
    <name type="synonym">Erwinia cypripedii</name>
    <dbReference type="NCBI Taxonomy" id="55209"/>
    <lineage>
        <taxon>Bacteria</taxon>
        <taxon>Pseudomonadati</taxon>
        <taxon>Pseudomonadota</taxon>
        <taxon>Gammaproteobacteria</taxon>
        <taxon>Enterobacterales</taxon>
        <taxon>Erwiniaceae</taxon>
        <taxon>Pantoea</taxon>
    </lineage>
</organism>
<dbReference type="Proteomes" id="UP000502005">
    <property type="component" value="Chromosome"/>
</dbReference>
<reference evidence="4 5" key="1">
    <citation type="submission" date="2017-11" db="EMBL/GenBank/DDBJ databases">
        <title>Genome sequence of Pantoea cypripedii NE1.</title>
        <authorList>
            <person name="Nascimento F.X."/>
        </authorList>
    </citation>
    <scope>NUCLEOTIDE SEQUENCE [LARGE SCALE GENOMIC DNA]</scope>
    <source>
        <strain evidence="4 5">NE1</strain>
    </source>
</reference>
<keyword evidence="2" id="KW-1015">Disulfide bond</keyword>
<feature type="domain" description="Glycoside hydrolase family 19 catalytic" evidence="3">
    <location>
        <begin position="48"/>
        <end position="150"/>
    </location>
</feature>
<evidence type="ECO:0000259" key="3">
    <source>
        <dbReference type="Pfam" id="PF00182"/>
    </source>
</evidence>
<evidence type="ECO:0000313" key="4">
    <source>
        <dbReference type="EMBL" id="QGY31062.1"/>
    </source>
</evidence>
<dbReference type="PANTHER" id="PTHR22595:SF79">
    <property type="entry name" value="CHITINASE 12"/>
    <property type="match status" value="1"/>
</dbReference>
<keyword evidence="4" id="KW-0378">Hydrolase</keyword>
<dbReference type="GO" id="GO:0006952">
    <property type="term" value="P:defense response"/>
    <property type="evidence" value="ECO:0007669"/>
    <property type="project" value="UniProtKB-KW"/>
</dbReference>
<dbReference type="PANTHER" id="PTHR22595">
    <property type="entry name" value="CHITINASE-RELATED"/>
    <property type="match status" value="1"/>
</dbReference>
<evidence type="ECO:0000313" key="5">
    <source>
        <dbReference type="Proteomes" id="UP000502005"/>
    </source>
</evidence>
<dbReference type="RefSeq" id="WP_208716935.1">
    <property type="nucleotide sequence ID" value="NZ_CP024768.1"/>
</dbReference>